<comment type="caution">
    <text evidence="1">The sequence shown here is derived from an EMBL/GenBank/DDBJ whole genome shotgun (WGS) entry which is preliminary data.</text>
</comment>
<protein>
    <submittedName>
        <fullName evidence="1">Uncharacterized protein</fullName>
    </submittedName>
</protein>
<evidence type="ECO:0000313" key="2">
    <source>
        <dbReference type="Proteomes" id="UP001154282"/>
    </source>
</evidence>
<gene>
    <name evidence="1" type="ORF">LITE_LOCUS49565</name>
</gene>
<dbReference type="Proteomes" id="UP001154282">
    <property type="component" value="Unassembled WGS sequence"/>
</dbReference>
<dbReference type="AlphaFoldDB" id="A0AAV0RVC6"/>
<keyword evidence="2" id="KW-1185">Reference proteome</keyword>
<reference evidence="1" key="1">
    <citation type="submission" date="2022-08" db="EMBL/GenBank/DDBJ databases">
        <authorList>
            <person name="Gutierrez-Valencia J."/>
        </authorList>
    </citation>
    <scope>NUCLEOTIDE SEQUENCE</scope>
</reference>
<dbReference type="EMBL" id="CAMGYJ010000011">
    <property type="protein sequence ID" value="CAI0560163.1"/>
    <property type="molecule type" value="Genomic_DNA"/>
</dbReference>
<proteinExistence type="predicted"/>
<organism evidence="1 2">
    <name type="scientific">Linum tenue</name>
    <dbReference type="NCBI Taxonomy" id="586396"/>
    <lineage>
        <taxon>Eukaryota</taxon>
        <taxon>Viridiplantae</taxon>
        <taxon>Streptophyta</taxon>
        <taxon>Embryophyta</taxon>
        <taxon>Tracheophyta</taxon>
        <taxon>Spermatophyta</taxon>
        <taxon>Magnoliopsida</taxon>
        <taxon>eudicotyledons</taxon>
        <taxon>Gunneridae</taxon>
        <taxon>Pentapetalae</taxon>
        <taxon>rosids</taxon>
        <taxon>fabids</taxon>
        <taxon>Malpighiales</taxon>
        <taxon>Linaceae</taxon>
        <taxon>Linum</taxon>
    </lineage>
</organism>
<name>A0AAV0RVC6_9ROSI</name>
<sequence length="48" mass="5343">MRIYKLGSLCLSCSFLQGRLCRWITGGTSTDWEETITGGCAGICIWVR</sequence>
<accession>A0AAV0RVC6</accession>
<evidence type="ECO:0000313" key="1">
    <source>
        <dbReference type="EMBL" id="CAI0560163.1"/>
    </source>
</evidence>